<protein>
    <submittedName>
        <fullName evidence="1">Pyridoxamine 5'-phosphate oxidase family protein</fullName>
    </submittedName>
</protein>
<name>A0A9X1MF77_9MICC</name>
<dbReference type="RefSeq" id="WP_227896567.1">
    <property type="nucleotide sequence ID" value="NZ_CP099466.1"/>
</dbReference>
<evidence type="ECO:0000313" key="2">
    <source>
        <dbReference type="Proteomes" id="UP001139158"/>
    </source>
</evidence>
<dbReference type="Proteomes" id="UP001139158">
    <property type="component" value="Unassembled WGS sequence"/>
</dbReference>
<keyword evidence="2" id="KW-1185">Reference proteome</keyword>
<gene>
    <name evidence="1" type="ORF">LJ757_12940</name>
</gene>
<dbReference type="EMBL" id="JAJFZV010000013">
    <property type="protein sequence ID" value="MCC3298701.1"/>
    <property type="molecule type" value="Genomic_DNA"/>
</dbReference>
<accession>A0A9X1MF77</accession>
<dbReference type="InterPro" id="IPR024747">
    <property type="entry name" value="Pyridox_Oxase-rel"/>
</dbReference>
<organism evidence="1 2">
    <name type="scientific">Arthrobacter caoxuetaonis</name>
    <dbReference type="NCBI Taxonomy" id="2886935"/>
    <lineage>
        <taxon>Bacteria</taxon>
        <taxon>Bacillati</taxon>
        <taxon>Actinomycetota</taxon>
        <taxon>Actinomycetes</taxon>
        <taxon>Micrococcales</taxon>
        <taxon>Micrococcaceae</taxon>
        <taxon>Arthrobacter</taxon>
    </lineage>
</organism>
<dbReference type="InterPro" id="IPR012349">
    <property type="entry name" value="Split_barrel_FMN-bd"/>
</dbReference>
<evidence type="ECO:0000313" key="1">
    <source>
        <dbReference type="EMBL" id="MCC3298701.1"/>
    </source>
</evidence>
<dbReference type="AlphaFoldDB" id="A0A9X1MF77"/>
<dbReference type="SUPFAM" id="SSF50475">
    <property type="entry name" value="FMN-binding split barrel"/>
    <property type="match status" value="1"/>
</dbReference>
<proteinExistence type="predicted"/>
<comment type="caution">
    <text evidence="1">The sequence shown here is derived from an EMBL/GenBank/DDBJ whole genome shotgun (WGS) entry which is preliminary data.</text>
</comment>
<reference evidence="1" key="1">
    <citation type="submission" date="2021-10" db="EMBL/GenBank/DDBJ databases">
        <title>Novel species in genus Arthrobacter.</title>
        <authorList>
            <person name="Liu Y."/>
        </authorList>
    </citation>
    <scope>NUCLEOTIDE SEQUENCE</scope>
    <source>
        <strain evidence="1">Zg-Y453</strain>
    </source>
</reference>
<sequence length="147" mass="16129">MFPSTERYEWDSVGPPENLELSEAECWSLLAGADTGRVAFLQDGRLMVFPVSYLVHDQCVYFRTSADSGLALLPGDLNTSFQTDSHDVGRMEGWSVLVSGPANRVQDETLLTTLWGLRAQAPYGGGARNMFVGIEPSVLTGRRVRMG</sequence>
<dbReference type="Gene3D" id="2.30.110.10">
    <property type="entry name" value="Electron Transport, Fmn-binding Protein, Chain A"/>
    <property type="match status" value="1"/>
</dbReference>
<dbReference type="Pfam" id="PF12900">
    <property type="entry name" value="Pyridox_ox_2"/>
    <property type="match status" value="1"/>
</dbReference>